<feature type="compositionally biased region" description="Pro residues" evidence="1">
    <location>
        <begin position="257"/>
        <end position="276"/>
    </location>
</feature>
<name>A0ABQ3RRZ6_9ACTN</name>
<accession>A0ABQ3RRZ6</accession>
<comment type="caution">
    <text evidence="2">The sequence shown here is derived from an EMBL/GenBank/DDBJ whole genome shotgun (WGS) entry which is preliminary data.</text>
</comment>
<feature type="compositionally biased region" description="Low complexity" evidence="1">
    <location>
        <begin position="485"/>
        <end position="499"/>
    </location>
</feature>
<dbReference type="Proteomes" id="UP000649259">
    <property type="component" value="Unassembled WGS sequence"/>
</dbReference>
<dbReference type="EMBL" id="BNEB01000001">
    <property type="protein sequence ID" value="GHI58626.1"/>
    <property type="molecule type" value="Genomic_DNA"/>
</dbReference>
<feature type="region of interest" description="Disordered" evidence="1">
    <location>
        <begin position="425"/>
        <end position="517"/>
    </location>
</feature>
<keyword evidence="3" id="KW-1185">Reference proteome</keyword>
<organism evidence="2 3">
    <name type="scientific">Streptomyces asoensis</name>
    <dbReference type="NCBI Taxonomy" id="249586"/>
    <lineage>
        <taxon>Bacteria</taxon>
        <taxon>Bacillati</taxon>
        <taxon>Actinomycetota</taxon>
        <taxon>Actinomycetes</taxon>
        <taxon>Kitasatosporales</taxon>
        <taxon>Streptomycetaceae</taxon>
        <taxon>Streptomyces</taxon>
    </lineage>
</organism>
<reference evidence="3" key="1">
    <citation type="submission" date="2023-07" db="EMBL/GenBank/DDBJ databases">
        <title>Whole genome shotgun sequence of Streptomyces cacaoi subsp. asoensis NBRC 13813.</title>
        <authorList>
            <person name="Komaki H."/>
            <person name="Tamura T."/>
        </authorList>
    </citation>
    <scope>NUCLEOTIDE SEQUENCE [LARGE SCALE GENOMIC DNA]</scope>
    <source>
        <strain evidence="3">NBRC 13813</strain>
    </source>
</reference>
<evidence type="ECO:0000313" key="3">
    <source>
        <dbReference type="Proteomes" id="UP000649259"/>
    </source>
</evidence>
<dbReference type="RefSeq" id="WP_189917161.1">
    <property type="nucleotide sequence ID" value="NZ_BMSI01000001.1"/>
</dbReference>
<evidence type="ECO:0008006" key="4">
    <source>
        <dbReference type="Google" id="ProtNLM"/>
    </source>
</evidence>
<feature type="compositionally biased region" description="Basic and acidic residues" evidence="1">
    <location>
        <begin position="505"/>
        <end position="517"/>
    </location>
</feature>
<sequence length="517" mass="53609">MTASRPAEPAGPDDRPARAALLLSRTAAGRRGGLTPQLAADAAALSAARAPGPAPVRIGVLRRGPDPGVIALLAGDLDGGTTTGPGEPEVLPLRHAPDEGPPRLSLGPGQRALLDRLAAGAAAHELPPATGAWVRACRRAGRPCFSPEPEDFGGVAGTAAVWRRIQDLARHVAAGQGRGGEPADLEPLFAEPVVRRGRASGPLLLGDRAVPVDLLDIPAGLPGRAADATGAVRRLAGACHAVLLLFPVSALPALPARPPGPEPWGGPAPRGGPGPADPDGDLTWLRSWTDALRTYPHGPRRAYLALAARPRSTVAMPDLAGWLSGRLPVVLGTPHVRCPTYALAVAQALRAARIEAAPGRATAALVEQARADRIDCGTAALADGLTALVRACAETLPELTRRRLTAAFDDTRMGCRDTAFARGWPLAPLDGATPAPTPSRSSDTEPDRERVRDRGCGPDRGSGSAELWDRFETYAVGRAADRAARPAGRPAGSAGRRPAFTPRPQDGRPESRREDPS</sequence>
<evidence type="ECO:0000256" key="1">
    <source>
        <dbReference type="SAM" id="MobiDB-lite"/>
    </source>
</evidence>
<protein>
    <recommendedName>
        <fullName evidence="4">Glutamate--cysteine ligase</fullName>
    </recommendedName>
</protein>
<proteinExistence type="predicted"/>
<evidence type="ECO:0000313" key="2">
    <source>
        <dbReference type="EMBL" id="GHI58626.1"/>
    </source>
</evidence>
<gene>
    <name evidence="2" type="ORF">Saso_02760</name>
</gene>
<feature type="region of interest" description="Disordered" evidence="1">
    <location>
        <begin position="257"/>
        <end position="278"/>
    </location>
</feature>
<dbReference type="GeneID" id="91468214"/>
<feature type="compositionally biased region" description="Basic and acidic residues" evidence="1">
    <location>
        <begin position="442"/>
        <end position="457"/>
    </location>
</feature>